<dbReference type="SUPFAM" id="SSF75005">
    <property type="entry name" value="Arabinanase/levansucrase/invertase"/>
    <property type="match status" value="1"/>
</dbReference>
<proteinExistence type="inferred from homology"/>
<dbReference type="InterPro" id="IPR050727">
    <property type="entry name" value="GH43_arabinanases"/>
</dbReference>
<evidence type="ECO:0000256" key="3">
    <source>
        <dbReference type="ARBA" id="ARBA00022801"/>
    </source>
</evidence>
<gene>
    <name evidence="5" type="ORF">J2S57_003849</name>
</gene>
<accession>A0ABT9P5Z1</accession>
<evidence type="ECO:0000313" key="6">
    <source>
        <dbReference type="Proteomes" id="UP001235712"/>
    </source>
</evidence>
<keyword evidence="3" id="KW-0378">Hydrolase</keyword>
<protein>
    <submittedName>
        <fullName evidence="5">Beta-xylosidase</fullName>
    </submittedName>
</protein>
<comment type="pathway">
    <text evidence="1">Glycan metabolism; L-arabinan degradation.</text>
</comment>
<evidence type="ECO:0000256" key="4">
    <source>
        <dbReference type="ARBA" id="ARBA00023295"/>
    </source>
</evidence>
<sequence length="144" mass="15259">MIELNPSTGKRISSSSTVHSLAARPGNTALEGPAIIYHAGYYYLFTSWDACCKGTSSTYKITVGRSKTITGPYKDRPGKLLTDGGGTQILGTHGTIVGPGGQSLIQDGDGDVLVYHYYDGADNGTAKLGINRLSWDSSEWPVVS</sequence>
<keyword evidence="6" id="KW-1185">Reference proteome</keyword>
<dbReference type="Proteomes" id="UP001235712">
    <property type="component" value="Unassembled WGS sequence"/>
</dbReference>
<keyword evidence="4" id="KW-0326">Glycosidase</keyword>
<dbReference type="PANTHER" id="PTHR43301:SF3">
    <property type="entry name" value="ARABINAN ENDO-1,5-ALPHA-L-ARABINOSIDASE A-RELATED"/>
    <property type="match status" value="1"/>
</dbReference>
<dbReference type="CDD" id="cd08998">
    <property type="entry name" value="GH43_Arb43a-like"/>
    <property type="match status" value="1"/>
</dbReference>
<reference evidence="5 6" key="1">
    <citation type="submission" date="2023-07" db="EMBL/GenBank/DDBJ databases">
        <title>Sequencing the genomes of 1000 actinobacteria strains.</title>
        <authorList>
            <person name="Klenk H.-P."/>
        </authorList>
    </citation>
    <scope>NUCLEOTIDE SEQUENCE [LARGE SCALE GENOMIC DNA]</scope>
    <source>
        <strain evidence="5 6">DSM 44388</strain>
    </source>
</reference>
<dbReference type="InterPro" id="IPR023296">
    <property type="entry name" value="Glyco_hydro_beta-prop_sf"/>
</dbReference>
<dbReference type="PANTHER" id="PTHR43301">
    <property type="entry name" value="ARABINAN ENDO-1,5-ALPHA-L-ARABINOSIDASE"/>
    <property type="match status" value="1"/>
</dbReference>
<evidence type="ECO:0000256" key="2">
    <source>
        <dbReference type="ARBA" id="ARBA00009865"/>
    </source>
</evidence>
<dbReference type="Pfam" id="PF04616">
    <property type="entry name" value="Glyco_hydro_43"/>
    <property type="match status" value="1"/>
</dbReference>
<organism evidence="5 6">
    <name type="scientific">Kineosporia succinea</name>
    <dbReference type="NCBI Taxonomy" id="84632"/>
    <lineage>
        <taxon>Bacteria</taxon>
        <taxon>Bacillati</taxon>
        <taxon>Actinomycetota</taxon>
        <taxon>Actinomycetes</taxon>
        <taxon>Kineosporiales</taxon>
        <taxon>Kineosporiaceae</taxon>
        <taxon>Kineosporia</taxon>
    </lineage>
</organism>
<evidence type="ECO:0000313" key="5">
    <source>
        <dbReference type="EMBL" id="MDP9828100.1"/>
    </source>
</evidence>
<name>A0ABT9P5Z1_9ACTN</name>
<comment type="similarity">
    <text evidence="2">Belongs to the glycosyl hydrolase 43 family.</text>
</comment>
<evidence type="ECO:0000256" key="1">
    <source>
        <dbReference type="ARBA" id="ARBA00004834"/>
    </source>
</evidence>
<comment type="caution">
    <text evidence="5">The sequence shown here is derived from an EMBL/GenBank/DDBJ whole genome shotgun (WGS) entry which is preliminary data.</text>
</comment>
<dbReference type="EMBL" id="JAUSQZ010000001">
    <property type="protein sequence ID" value="MDP9828100.1"/>
    <property type="molecule type" value="Genomic_DNA"/>
</dbReference>
<dbReference type="InterPro" id="IPR006710">
    <property type="entry name" value="Glyco_hydro_43"/>
</dbReference>
<dbReference type="Gene3D" id="2.115.10.20">
    <property type="entry name" value="Glycosyl hydrolase domain, family 43"/>
    <property type="match status" value="1"/>
</dbReference>